<dbReference type="Pfam" id="PF23395">
    <property type="entry name" value="SAM_6"/>
    <property type="match status" value="1"/>
</dbReference>
<evidence type="ECO:0000313" key="5">
    <source>
        <dbReference type="Proteomes" id="UP001305647"/>
    </source>
</evidence>
<dbReference type="Pfam" id="PF23394">
    <property type="entry name" value="DUF7102"/>
    <property type="match status" value="1"/>
</dbReference>
<evidence type="ECO:0000313" key="4">
    <source>
        <dbReference type="EMBL" id="KAK4098337.1"/>
    </source>
</evidence>
<comment type="caution">
    <text evidence="4">The sequence shown here is derived from an EMBL/GenBank/DDBJ whole genome shotgun (WGS) entry which is preliminary data.</text>
</comment>
<organism evidence="4 5">
    <name type="scientific">Parathielavia hyrcaniae</name>
    <dbReference type="NCBI Taxonomy" id="113614"/>
    <lineage>
        <taxon>Eukaryota</taxon>
        <taxon>Fungi</taxon>
        <taxon>Dikarya</taxon>
        <taxon>Ascomycota</taxon>
        <taxon>Pezizomycotina</taxon>
        <taxon>Sordariomycetes</taxon>
        <taxon>Sordariomycetidae</taxon>
        <taxon>Sordariales</taxon>
        <taxon>Chaetomiaceae</taxon>
        <taxon>Parathielavia</taxon>
    </lineage>
</organism>
<dbReference type="AlphaFoldDB" id="A0AAN6SZA6"/>
<proteinExistence type="predicted"/>
<name>A0AAN6SZA6_9PEZI</name>
<evidence type="ECO:0000259" key="2">
    <source>
        <dbReference type="Pfam" id="PF23394"/>
    </source>
</evidence>
<feature type="region of interest" description="Disordered" evidence="1">
    <location>
        <begin position="654"/>
        <end position="684"/>
    </location>
</feature>
<accession>A0AAN6SZA6</accession>
<dbReference type="InterPro" id="IPR055528">
    <property type="entry name" value="DUF7102"/>
</dbReference>
<feature type="compositionally biased region" description="Low complexity" evidence="1">
    <location>
        <begin position="658"/>
        <end position="673"/>
    </location>
</feature>
<feature type="region of interest" description="Disordered" evidence="1">
    <location>
        <begin position="587"/>
        <end position="607"/>
    </location>
</feature>
<keyword evidence="5" id="KW-1185">Reference proteome</keyword>
<protein>
    <submittedName>
        <fullName evidence="4">Uncharacterized protein</fullName>
    </submittedName>
</protein>
<feature type="region of interest" description="Disordered" evidence="1">
    <location>
        <begin position="522"/>
        <end position="568"/>
    </location>
</feature>
<gene>
    <name evidence="4" type="ORF">N658DRAFT_561178</name>
</gene>
<reference evidence="4" key="1">
    <citation type="journal article" date="2023" name="Mol. Phylogenet. Evol.">
        <title>Genome-scale phylogeny and comparative genomics of the fungal order Sordariales.</title>
        <authorList>
            <person name="Hensen N."/>
            <person name="Bonometti L."/>
            <person name="Westerberg I."/>
            <person name="Brannstrom I.O."/>
            <person name="Guillou S."/>
            <person name="Cros-Aarteil S."/>
            <person name="Calhoun S."/>
            <person name="Haridas S."/>
            <person name="Kuo A."/>
            <person name="Mondo S."/>
            <person name="Pangilinan J."/>
            <person name="Riley R."/>
            <person name="LaButti K."/>
            <person name="Andreopoulos B."/>
            <person name="Lipzen A."/>
            <person name="Chen C."/>
            <person name="Yan M."/>
            <person name="Daum C."/>
            <person name="Ng V."/>
            <person name="Clum A."/>
            <person name="Steindorff A."/>
            <person name="Ohm R.A."/>
            <person name="Martin F."/>
            <person name="Silar P."/>
            <person name="Natvig D.O."/>
            <person name="Lalanne C."/>
            <person name="Gautier V."/>
            <person name="Ament-Velasquez S.L."/>
            <person name="Kruys A."/>
            <person name="Hutchinson M.I."/>
            <person name="Powell A.J."/>
            <person name="Barry K."/>
            <person name="Miller A.N."/>
            <person name="Grigoriev I.V."/>
            <person name="Debuchy R."/>
            <person name="Gladieux P."/>
            <person name="Hiltunen Thoren M."/>
            <person name="Johannesson H."/>
        </authorList>
    </citation>
    <scope>NUCLEOTIDE SEQUENCE</scope>
    <source>
        <strain evidence="4">CBS 757.83</strain>
    </source>
</reference>
<feature type="domain" description="SAM-like" evidence="3">
    <location>
        <begin position="891"/>
        <end position="967"/>
    </location>
</feature>
<feature type="domain" description="DUF7102" evidence="2">
    <location>
        <begin position="706"/>
        <end position="876"/>
    </location>
</feature>
<dbReference type="EMBL" id="MU863660">
    <property type="protein sequence ID" value="KAK4098337.1"/>
    <property type="molecule type" value="Genomic_DNA"/>
</dbReference>
<sequence>MELNSGDDLISLKESILSQCSPCTESVPSIANADRYARYNGLTIDSLGFDWRQLVEGDWAIAATLAEFEPGQLLENDQLQECLFRVIIPTAEQWHMPAASLDILQQVCKRCKEGEVADLVSQECLPETIKWKSMRLETPALRSDHGTDCRRLARRVKAFLKEPLPDHRLPLHPVDTEKGEGLGFPDGLAGMGKEKMRALEETLAVTKKTVMYLMQSLKSDLTEHGERDLIESLSTYQGYFVPEDDSCNLPVPSDASSRLSDDIEAAESRIFETELGFWADALQKADSPGRYEDIDVSEMIRAGEFRASRPPSSGMAVPRDLKVDVPLLPCSDGSGDSQAVTQVLAPSDLAEAKELVESSDAPSGSDGPTGQLVSLFQKSATTVMRHAEQEKLQPLDATARISIPVLDFSIPGPEWEQRIWEARAMFRWIQKDTGVDWHGPKWTHNRSAEQRMVWAPLPHMKEKKLVSEQIEVADEDLNFFLMRSRDDGVLSSANYVYKEPGVAVLRLDQDEDDDEEYLSPLACSEQAPPSPSQDSPCRETRTCLDGPIIHPYDPSPALPPDTSNMPAADLNSLLRGRKRLIDEALETRRASRKQDQLTTTSVGFNTTPSFNATDLIDPTLIPSTNVLRGYMSEYTDFAPLIDNFVEMNFPKKPKLTHSSFAPPSTTTTPGPQSNKADEAARLMPPPPKPIPALAPPITPPLVPPRVVVSSTTPTPLTQHLRSLLPTIELIHRNPLDKHCPPGWIPGAARSPKKLDEADLVVSPATGILLTTMIQLRQKPVPGQAAAAASSNVRRIVEKVAVRHERLVVLVSEGNKHSETASPLSQSDARALAGFQGFAAGLRAAAVATAEVRVVYVGGGVETLSRWVAAVVCEYHAREVVAAGVRDMLLPVETSWEVFLRRAGLNVFAAQVVLGTLKVPADRPAVGGGDGEVFGLPLFVMMSKERRVELFQEAFGGRRVLDRVSDALDEPWGEQAVGCGSFDPGSARPGGFPVAP</sequence>
<reference evidence="4" key="2">
    <citation type="submission" date="2023-05" db="EMBL/GenBank/DDBJ databases">
        <authorList>
            <consortium name="Lawrence Berkeley National Laboratory"/>
            <person name="Steindorff A."/>
            <person name="Hensen N."/>
            <person name="Bonometti L."/>
            <person name="Westerberg I."/>
            <person name="Brannstrom I.O."/>
            <person name="Guillou S."/>
            <person name="Cros-Aarteil S."/>
            <person name="Calhoun S."/>
            <person name="Haridas S."/>
            <person name="Kuo A."/>
            <person name="Mondo S."/>
            <person name="Pangilinan J."/>
            <person name="Riley R."/>
            <person name="Labutti K."/>
            <person name="Andreopoulos B."/>
            <person name="Lipzen A."/>
            <person name="Chen C."/>
            <person name="Yanf M."/>
            <person name="Daum C."/>
            <person name="Ng V."/>
            <person name="Clum A."/>
            <person name="Ohm R."/>
            <person name="Martin F."/>
            <person name="Silar P."/>
            <person name="Natvig D."/>
            <person name="Lalanne C."/>
            <person name="Gautier V."/>
            <person name="Ament-Velasquez S.L."/>
            <person name="Kruys A."/>
            <person name="Hutchinson M.I."/>
            <person name="Powell A.J."/>
            <person name="Barry K."/>
            <person name="Miller A.N."/>
            <person name="Grigoriev I.V."/>
            <person name="Debuchy R."/>
            <person name="Gladieux P."/>
            <person name="Thoren M.H."/>
            <person name="Johannesson H."/>
        </authorList>
    </citation>
    <scope>NUCLEOTIDE SEQUENCE</scope>
    <source>
        <strain evidence="4">CBS 757.83</strain>
    </source>
</reference>
<evidence type="ECO:0000259" key="3">
    <source>
        <dbReference type="Pfam" id="PF23395"/>
    </source>
</evidence>
<dbReference type="InterPro" id="IPR057559">
    <property type="entry name" value="SAM_6"/>
</dbReference>
<feature type="compositionally biased region" description="Polar residues" evidence="1">
    <location>
        <begin position="596"/>
        <end position="607"/>
    </location>
</feature>
<dbReference type="Proteomes" id="UP001305647">
    <property type="component" value="Unassembled WGS sequence"/>
</dbReference>
<evidence type="ECO:0000256" key="1">
    <source>
        <dbReference type="SAM" id="MobiDB-lite"/>
    </source>
</evidence>